<gene>
    <name evidence="2" type="ORF">Z959_12160</name>
</gene>
<comment type="caution">
    <text evidence="2">The sequence shown here is derived from an EMBL/GenBank/DDBJ whole genome shotgun (WGS) entry which is preliminary data.</text>
</comment>
<organism evidence="2 3">
    <name type="scientific">Clostridium novyi B str. ATCC 27606</name>
    <dbReference type="NCBI Taxonomy" id="1443123"/>
    <lineage>
        <taxon>Bacteria</taxon>
        <taxon>Bacillati</taxon>
        <taxon>Bacillota</taxon>
        <taxon>Clostridia</taxon>
        <taxon>Eubacteriales</taxon>
        <taxon>Clostridiaceae</taxon>
        <taxon>Clostridium</taxon>
    </lineage>
</organism>
<dbReference type="InterPro" id="IPR043504">
    <property type="entry name" value="Peptidase_S1_PA_chymotrypsin"/>
</dbReference>
<dbReference type="SUPFAM" id="SSF50494">
    <property type="entry name" value="Trypsin-like serine proteases"/>
    <property type="match status" value="1"/>
</dbReference>
<feature type="domain" description="Nal1 N-terminal" evidence="1">
    <location>
        <begin position="34"/>
        <end position="81"/>
    </location>
</feature>
<dbReference type="EMBL" id="JENW01000091">
    <property type="protein sequence ID" value="KEI15700.1"/>
    <property type="molecule type" value="Genomic_DNA"/>
</dbReference>
<dbReference type="Gene3D" id="2.40.10.10">
    <property type="entry name" value="Trypsin-like serine proteases"/>
    <property type="match status" value="1"/>
</dbReference>
<dbReference type="Pfam" id="PF25608">
    <property type="entry name" value="NAL1_N"/>
    <property type="match status" value="1"/>
</dbReference>
<accession>A0AA40M2T7</accession>
<dbReference type="RefSeq" id="WP_039219833.1">
    <property type="nucleotide sequence ID" value="NZ_JENW01000091.1"/>
</dbReference>
<protein>
    <recommendedName>
        <fullName evidence="1">Nal1 N-terminal domain-containing protein</fullName>
    </recommendedName>
</protein>
<evidence type="ECO:0000259" key="1">
    <source>
        <dbReference type="Pfam" id="PF25608"/>
    </source>
</evidence>
<proteinExistence type="predicted"/>
<evidence type="ECO:0000313" key="2">
    <source>
        <dbReference type="EMBL" id="KEI15700.1"/>
    </source>
</evidence>
<keyword evidence="3" id="KW-1185">Reference proteome</keyword>
<evidence type="ECO:0000313" key="3">
    <source>
        <dbReference type="Proteomes" id="UP000027770"/>
    </source>
</evidence>
<name>A0AA40M2T7_CLONO</name>
<reference evidence="2 3" key="1">
    <citation type="submission" date="2014-02" db="EMBL/GenBank/DDBJ databases">
        <title>Plasmidome dynamics in the species complex Clostridium novyi sensu lato converts strains of independent lineages into distinctly different pathogens.</title>
        <authorList>
            <person name="Skarin H."/>
            <person name="Segerman B."/>
        </authorList>
    </citation>
    <scope>NUCLEOTIDE SEQUENCE [LARGE SCALE GENOMIC DNA]</scope>
    <source>
        <strain evidence="2 3">ATCC 27606</strain>
    </source>
</reference>
<sequence>MILSKKNCYNKENKLQENIAHICDYDYKYFLNKKNVVGVGLGYKVKDGFYTNQLCVQVFVSRKFPKNELNSKDMIPLIYKGIQTDVKETGYFKACFLNKRIRPVLGGYSISTNMNDQISGTGGCVVTNGVSKFVLSTNHVLANLNMLPMKTPIIQPAYIYRGHTPTDTIATLHKFIPLRFIKREEQPTNLTDCALGLLVKTDIMSDNIAFIGKITCVKSPKLGSHVRKVGETSELTQGTITSINATFTVGYITGRVALFKDQIITTHMAQRGDSGAILVDDNKCALGLLFSTSHNNTAFNRLSTVLDQLDVKLINYRD</sequence>
<dbReference type="InterPro" id="IPR057905">
    <property type="entry name" value="Nal1_N"/>
</dbReference>
<dbReference type="Proteomes" id="UP000027770">
    <property type="component" value="Unassembled WGS sequence"/>
</dbReference>
<dbReference type="AlphaFoldDB" id="A0AA40M2T7"/>
<dbReference type="InterPro" id="IPR009003">
    <property type="entry name" value="Peptidase_S1_PA"/>
</dbReference>